<proteinExistence type="predicted"/>
<dbReference type="EMBL" id="NMUH01004703">
    <property type="protein sequence ID" value="MQM10554.1"/>
    <property type="molecule type" value="Genomic_DNA"/>
</dbReference>
<reference evidence="1" key="1">
    <citation type="submission" date="2017-07" db="EMBL/GenBank/DDBJ databases">
        <title>Taro Niue Genome Assembly and Annotation.</title>
        <authorList>
            <person name="Atibalentja N."/>
            <person name="Keating K."/>
            <person name="Fields C.J."/>
        </authorList>
    </citation>
    <scope>NUCLEOTIDE SEQUENCE</scope>
    <source>
        <strain evidence="1">Niue_2</strain>
        <tissue evidence="1">Leaf</tissue>
    </source>
</reference>
<dbReference type="GO" id="GO:0072686">
    <property type="term" value="C:mitotic spindle"/>
    <property type="evidence" value="ECO:0007669"/>
    <property type="project" value="TreeGrafter"/>
</dbReference>
<feature type="non-terminal residue" evidence="1">
    <location>
        <position position="257"/>
    </location>
</feature>
<gene>
    <name evidence="1" type="ORF">Taro_043448</name>
</gene>
<sequence length="257" mass="28856">VNVVYKVNQLFEFVCYSVGNFQDVNLDGRRTVSELLYSLRSNLYEALIALGLCSRTLWTHVRMLCQLFSDEKPIKFDGDLSEDVIKDALAKACEKSATSLGVAHECGETDLHNIVVNCLLSWSAANELLETSANPSLVKEWAKVVCEDSKDANAVDSVPVLYSLLSSKCKELPKRELHIILEQKLLTYEELEVQSPKLCRWLQIKLIDILLIDIYATEDNLLPRARIFVKKGQALRACGLDNLNSSFQCLSEALSLL</sequence>
<dbReference type="GO" id="GO:0005634">
    <property type="term" value="C:nucleus"/>
    <property type="evidence" value="ECO:0007669"/>
    <property type="project" value="InterPro"/>
</dbReference>
<dbReference type="InterPro" id="IPR005314">
    <property type="entry name" value="Peptidase_C50"/>
</dbReference>
<protein>
    <submittedName>
        <fullName evidence="1">Uncharacterized protein</fullName>
    </submittedName>
</protein>
<name>A0A843X1J5_COLES</name>
<dbReference type="AlphaFoldDB" id="A0A843X1J5"/>
<dbReference type="GO" id="GO:0006508">
    <property type="term" value="P:proteolysis"/>
    <property type="evidence" value="ECO:0007669"/>
    <property type="project" value="InterPro"/>
</dbReference>
<dbReference type="GO" id="GO:0051307">
    <property type="term" value="P:meiotic chromosome separation"/>
    <property type="evidence" value="ECO:0007669"/>
    <property type="project" value="TreeGrafter"/>
</dbReference>
<dbReference type="OrthoDB" id="10255632at2759"/>
<evidence type="ECO:0000313" key="2">
    <source>
        <dbReference type="Proteomes" id="UP000652761"/>
    </source>
</evidence>
<organism evidence="1 2">
    <name type="scientific">Colocasia esculenta</name>
    <name type="common">Wild taro</name>
    <name type="synonym">Arum esculentum</name>
    <dbReference type="NCBI Taxonomy" id="4460"/>
    <lineage>
        <taxon>Eukaryota</taxon>
        <taxon>Viridiplantae</taxon>
        <taxon>Streptophyta</taxon>
        <taxon>Embryophyta</taxon>
        <taxon>Tracheophyta</taxon>
        <taxon>Spermatophyta</taxon>
        <taxon>Magnoliopsida</taxon>
        <taxon>Liliopsida</taxon>
        <taxon>Araceae</taxon>
        <taxon>Aroideae</taxon>
        <taxon>Colocasieae</taxon>
        <taxon>Colocasia</taxon>
    </lineage>
</organism>
<dbReference type="PANTHER" id="PTHR12792">
    <property type="entry name" value="EXTRA SPINDLE POLES 1-RELATED"/>
    <property type="match status" value="1"/>
</dbReference>
<keyword evidence="2" id="KW-1185">Reference proteome</keyword>
<evidence type="ECO:0000313" key="1">
    <source>
        <dbReference type="EMBL" id="MQM10554.1"/>
    </source>
</evidence>
<comment type="caution">
    <text evidence="1">The sequence shown here is derived from an EMBL/GenBank/DDBJ whole genome shotgun (WGS) entry which is preliminary data.</text>
</comment>
<dbReference type="GO" id="GO:0004197">
    <property type="term" value="F:cysteine-type endopeptidase activity"/>
    <property type="evidence" value="ECO:0007669"/>
    <property type="project" value="InterPro"/>
</dbReference>
<dbReference type="PANTHER" id="PTHR12792:SF0">
    <property type="entry name" value="SEPARIN"/>
    <property type="match status" value="1"/>
</dbReference>
<dbReference type="Proteomes" id="UP000652761">
    <property type="component" value="Unassembled WGS sequence"/>
</dbReference>
<dbReference type="GO" id="GO:0005737">
    <property type="term" value="C:cytoplasm"/>
    <property type="evidence" value="ECO:0007669"/>
    <property type="project" value="TreeGrafter"/>
</dbReference>
<feature type="non-terminal residue" evidence="1">
    <location>
        <position position="1"/>
    </location>
</feature>
<accession>A0A843X1J5</accession>